<dbReference type="InterPro" id="IPR023809">
    <property type="entry name" value="Thiopep_bacteriocin_synth_dom"/>
</dbReference>
<protein>
    <submittedName>
        <fullName evidence="3">Lanthionine biosynthesis protein</fullName>
    </submittedName>
</protein>
<dbReference type="RefSeq" id="WP_095992222.1">
    <property type="nucleotide sequence ID" value="NZ_CP022098.1"/>
</dbReference>
<dbReference type="Pfam" id="PF14028">
    <property type="entry name" value="Lant_dehydr_C"/>
    <property type="match status" value="1"/>
</dbReference>
<dbReference type="EMBL" id="CP022098">
    <property type="protein sequence ID" value="ATB39609.1"/>
    <property type="molecule type" value="Genomic_DNA"/>
</dbReference>
<accession>A0A250J6Q6</accession>
<evidence type="ECO:0000313" key="3">
    <source>
        <dbReference type="EMBL" id="ATB39609.1"/>
    </source>
</evidence>
<reference evidence="3 4" key="1">
    <citation type="submission" date="2017-06" db="EMBL/GenBank/DDBJ databases">
        <title>Sequencing and comparative analysis of myxobacterial genomes.</title>
        <authorList>
            <person name="Rupp O."/>
            <person name="Goesmann A."/>
            <person name="Sogaard-Andersen L."/>
        </authorList>
    </citation>
    <scope>NUCLEOTIDE SEQUENCE [LARGE SCALE GENOMIC DNA]</scope>
    <source>
        <strain evidence="3 4">DSM 52655</strain>
    </source>
</reference>
<evidence type="ECO:0000259" key="2">
    <source>
        <dbReference type="Pfam" id="PF14028"/>
    </source>
</evidence>
<evidence type="ECO:0000313" key="4">
    <source>
        <dbReference type="Proteomes" id="UP000217257"/>
    </source>
</evidence>
<proteinExistence type="predicted"/>
<dbReference type="KEGG" id="cfus:CYFUS_005054"/>
<dbReference type="Proteomes" id="UP000217257">
    <property type="component" value="Chromosome"/>
</dbReference>
<organism evidence="3 4">
    <name type="scientific">Cystobacter fuscus</name>
    <dbReference type="NCBI Taxonomy" id="43"/>
    <lineage>
        <taxon>Bacteria</taxon>
        <taxon>Pseudomonadati</taxon>
        <taxon>Myxococcota</taxon>
        <taxon>Myxococcia</taxon>
        <taxon>Myxococcales</taxon>
        <taxon>Cystobacterineae</taxon>
        <taxon>Archangiaceae</taxon>
        <taxon>Cystobacter</taxon>
    </lineage>
</organism>
<name>A0A250J6Q6_9BACT</name>
<feature type="domain" description="Thiopeptide-type bacteriocin biosynthesis" evidence="2">
    <location>
        <begin position="793"/>
        <end position="1065"/>
    </location>
</feature>
<sequence length="1076" mass="121177">MTESRPLPSFTASGFFALRTPLLAFDALVEWARGVESADAVSGITLEDALKRDRRVLRERLMRWVADPVVREALFLASPVLDESLGVWASEPESERGQKVERSLVRYFARMAGRATPFGLFAGLSVGRMDSRTRLCVSERSTLRRHTRLDMDYVCALVEQVRVLPEVRDALLYVPNTSLYRAAGRWRYLEMRVRGRERSYHLVGVEPTPYLDATLEAARDGAKLEALAAGLVASDPEVSLEEALTYLETLVAEQLLVPTWAPPLTGPEPVPYLLEGARDVPGLAPLRQCLSAVHETLSRMDAGAPGHAPELYRELARGLEVLPTPIELPRLFQVDTFRPVSEATLGAQVVEEMLRGVQVLQSITPPEGDEHLLNRFRTLFLERYENRAVPLMEALDEEGGIGFALSRGRGTGTGPLLAGFLFPGEDASGGARSRWESRHQYLLRRLEALWASGLQELVLTPEDLEAMKAPVTSPLPDAFGVVGTVVARSAQAVDQGEFQVTLEQLHGPSGALYLGRFCHGDPQLERCVREHLRAEEALRPDAVFAEIVHLPQGRMGNVICRPQLRRHDIAFLGQSGAERAECISVADLWVSVEGERVVLRSRRLGKEVIPRLSNAHNYASYGLGVYRFLCMMQNPHRMGLRFQWGPLGQARFLPRVVHGRTVLSLATWRVDEETLRQWRKTRGAERFAAVQHLRARLRLPRWVRLVDEDNRLPVDLDNVLSVETFVHLVKDRSFLQLEELFPGPDALCVEGGDGHYVHEVVVPFVRQASSRGSASSALIPHAVPRRFPPGSEWLYLKLYGGSATLDRLMSGVLGDTLRHVLDSGAVDRWFFLRYEDPNVHLRLRFHGTPARLESEVWPALRAACEASLEEGTGWRVQLDTYEREVERYGGPVGIELAEEIFSADSEAVLALLQAYPGDEGAEVRWRMALKGMDALLEDLGLSLEDKLRVEERARAAFHAEFRVDKRFEEQLAQRYRRESRELEALMAASPDVRGPARPGLLALRRRGERLRPVVERLRQTEREGRLTVAVERLAESFLHMHVNRLLSEDQRAQELILHDFLVRLYRSRLARMKKDS</sequence>
<dbReference type="AlphaFoldDB" id="A0A250J6Q6"/>
<dbReference type="NCBIfam" id="TIGR03891">
    <property type="entry name" value="thiopep_ocin"/>
    <property type="match status" value="1"/>
</dbReference>
<dbReference type="Pfam" id="PF04738">
    <property type="entry name" value="Lant_dehydr_N"/>
    <property type="match status" value="1"/>
</dbReference>
<feature type="domain" description="Lantibiotic dehydratase N-terminal" evidence="1">
    <location>
        <begin position="66"/>
        <end position="724"/>
    </location>
</feature>
<evidence type="ECO:0000259" key="1">
    <source>
        <dbReference type="Pfam" id="PF04738"/>
    </source>
</evidence>
<gene>
    <name evidence="3" type="ORF">CYFUS_005054</name>
</gene>
<dbReference type="InterPro" id="IPR006827">
    <property type="entry name" value="Lant_deHydtase_N"/>
</dbReference>